<dbReference type="AlphaFoldDB" id="A0A835K524"/>
<proteinExistence type="predicted"/>
<reference evidence="1 2" key="1">
    <citation type="submission" date="2020-10" db="EMBL/GenBank/DDBJ databases">
        <title>Plant Genome Project.</title>
        <authorList>
            <person name="Zhang R.-G."/>
        </authorList>
    </citation>
    <scope>NUCLEOTIDE SEQUENCE [LARGE SCALE GENOMIC DNA]</scope>
    <source>
        <strain evidence="1">FAFU-HL-1</strain>
        <tissue evidence="1">Leaf</tissue>
    </source>
</reference>
<sequence>MDAKNSPASEEAIKSKKDPCFKHKNGSLFPKKRRLVKTMIFYSIASANSDNLIVDRLLLCLLICDDCPFSWFMTLLWLPGAGGSSPVTDFSSP</sequence>
<accession>A0A835K524</accession>
<evidence type="ECO:0000313" key="2">
    <source>
        <dbReference type="Proteomes" id="UP000657918"/>
    </source>
</evidence>
<name>A0A835K524_9ROSI</name>
<comment type="caution">
    <text evidence="1">The sequence shown here is derived from an EMBL/GenBank/DDBJ whole genome shotgun (WGS) entry which is preliminary data.</text>
</comment>
<keyword evidence="2" id="KW-1185">Reference proteome</keyword>
<organism evidence="1 2">
    <name type="scientific">Salix dunnii</name>
    <dbReference type="NCBI Taxonomy" id="1413687"/>
    <lineage>
        <taxon>Eukaryota</taxon>
        <taxon>Viridiplantae</taxon>
        <taxon>Streptophyta</taxon>
        <taxon>Embryophyta</taxon>
        <taxon>Tracheophyta</taxon>
        <taxon>Spermatophyta</taxon>
        <taxon>Magnoliopsida</taxon>
        <taxon>eudicotyledons</taxon>
        <taxon>Gunneridae</taxon>
        <taxon>Pentapetalae</taxon>
        <taxon>rosids</taxon>
        <taxon>fabids</taxon>
        <taxon>Malpighiales</taxon>
        <taxon>Salicaceae</taxon>
        <taxon>Saliceae</taxon>
        <taxon>Salix</taxon>
    </lineage>
</organism>
<protein>
    <submittedName>
        <fullName evidence="1">Uncharacterized protein</fullName>
    </submittedName>
</protein>
<dbReference type="OrthoDB" id="1745733at2759"/>
<evidence type="ECO:0000313" key="1">
    <source>
        <dbReference type="EMBL" id="KAF9682674.1"/>
    </source>
</evidence>
<dbReference type="EMBL" id="JADGMS010000005">
    <property type="protein sequence ID" value="KAF9682674.1"/>
    <property type="molecule type" value="Genomic_DNA"/>
</dbReference>
<dbReference type="Proteomes" id="UP000657918">
    <property type="component" value="Unassembled WGS sequence"/>
</dbReference>
<gene>
    <name evidence="1" type="ORF">SADUNF_Sadunf05G0133300</name>
</gene>